<feature type="region of interest" description="Disordered" evidence="1">
    <location>
        <begin position="1"/>
        <end position="24"/>
    </location>
</feature>
<evidence type="ECO:0000313" key="4">
    <source>
        <dbReference type="Proteomes" id="UP000318626"/>
    </source>
</evidence>
<gene>
    <name evidence="3" type="ORF">Pan97_49800</name>
</gene>
<evidence type="ECO:0000256" key="2">
    <source>
        <dbReference type="SAM" id="Phobius"/>
    </source>
</evidence>
<dbReference type="KEGG" id="bvo:Pan97_49800"/>
<keyword evidence="2" id="KW-1133">Transmembrane helix</keyword>
<proteinExistence type="predicted"/>
<feature type="compositionally biased region" description="Polar residues" evidence="1">
    <location>
        <begin position="1"/>
        <end position="16"/>
    </location>
</feature>
<protein>
    <recommendedName>
        <fullName evidence="5">DUF4064 domain-containing protein</fullName>
    </recommendedName>
</protein>
<feature type="transmembrane region" description="Helical" evidence="2">
    <location>
        <begin position="31"/>
        <end position="61"/>
    </location>
</feature>
<feature type="transmembrane region" description="Helical" evidence="2">
    <location>
        <begin position="81"/>
        <end position="103"/>
    </location>
</feature>
<sequence length="153" mass="16531">MPATQNSSNPYSSPASDPSPRPFAKSQAAHGLGIASMVIITCGAIYLVVAVATIPISILMYRDVTAESEAYAQPSFYLDSALKALVYELAFAVIGSLLIFAGWSIRKRKNYWVSVIGSVIGCLPLPLVILSFFPSAWALWNLSRSGIREQFQG</sequence>
<keyword evidence="2" id="KW-0812">Transmembrane</keyword>
<evidence type="ECO:0008006" key="5">
    <source>
        <dbReference type="Google" id="ProtNLM"/>
    </source>
</evidence>
<accession>A0A518CFB3</accession>
<keyword evidence="4" id="KW-1185">Reference proteome</keyword>
<dbReference type="RefSeq" id="WP_144977205.1">
    <property type="nucleotide sequence ID" value="NZ_CP036289.1"/>
</dbReference>
<feature type="transmembrane region" description="Helical" evidence="2">
    <location>
        <begin position="110"/>
        <end position="133"/>
    </location>
</feature>
<dbReference type="AlphaFoldDB" id="A0A518CFB3"/>
<dbReference type="Proteomes" id="UP000318626">
    <property type="component" value="Chromosome"/>
</dbReference>
<dbReference type="OrthoDB" id="9905927at2"/>
<evidence type="ECO:0000256" key="1">
    <source>
        <dbReference type="SAM" id="MobiDB-lite"/>
    </source>
</evidence>
<keyword evidence="2" id="KW-0472">Membrane</keyword>
<reference evidence="4" key="1">
    <citation type="submission" date="2019-02" db="EMBL/GenBank/DDBJ databases">
        <title>Deep-cultivation of Planctomycetes and their phenomic and genomic characterization uncovers novel biology.</title>
        <authorList>
            <person name="Wiegand S."/>
            <person name="Jogler M."/>
            <person name="Boedeker C."/>
            <person name="Pinto D."/>
            <person name="Vollmers J."/>
            <person name="Rivas-Marin E."/>
            <person name="Kohn T."/>
            <person name="Peeters S.H."/>
            <person name="Heuer A."/>
            <person name="Rast P."/>
            <person name="Oberbeckmann S."/>
            <person name="Bunk B."/>
            <person name="Jeske O."/>
            <person name="Meyerdierks A."/>
            <person name="Storesund J.E."/>
            <person name="Kallscheuer N."/>
            <person name="Luecker S."/>
            <person name="Lage O.M."/>
            <person name="Pohl T."/>
            <person name="Merkel B.J."/>
            <person name="Hornburger P."/>
            <person name="Mueller R.-W."/>
            <person name="Bruemmer F."/>
            <person name="Labrenz M."/>
            <person name="Spormann A.M."/>
            <person name="Op den Camp H."/>
            <person name="Overmann J."/>
            <person name="Amann R."/>
            <person name="Jetten M.S.M."/>
            <person name="Mascher T."/>
            <person name="Medema M.H."/>
            <person name="Devos D.P."/>
            <person name="Kaster A.-K."/>
            <person name="Ovreas L."/>
            <person name="Rohde M."/>
            <person name="Galperin M.Y."/>
            <person name="Jogler C."/>
        </authorList>
    </citation>
    <scope>NUCLEOTIDE SEQUENCE [LARGE SCALE GENOMIC DNA]</scope>
    <source>
        <strain evidence="4">Pan97</strain>
    </source>
</reference>
<evidence type="ECO:0000313" key="3">
    <source>
        <dbReference type="EMBL" id="QDU77901.1"/>
    </source>
</evidence>
<dbReference type="EMBL" id="CP036289">
    <property type="protein sequence ID" value="QDU77901.1"/>
    <property type="molecule type" value="Genomic_DNA"/>
</dbReference>
<organism evidence="3 4">
    <name type="scientific">Bremerella volcania</name>
    <dbReference type="NCBI Taxonomy" id="2527984"/>
    <lineage>
        <taxon>Bacteria</taxon>
        <taxon>Pseudomonadati</taxon>
        <taxon>Planctomycetota</taxon>
        <taxon>Planctomycetia</taxon>
        <taxon>Pirellulales</taxon>
        <taxon>Pirellulaceae</taxon>
        <taxon>Bremerella</taxon>
    </lineage>
</organism>
<name>A0A518CFB3_9BACT</name>